<keyword evidence="2" id="KW-0812">Transmembrane</keyword>
<name>A0ABY7J8S2_STRNI</name>
<accession>A0ABY7J8S2</accession>
<dbReference type="EMBL" id="CP114203">
    <property type="protein sequence ID" value="WAU06472.1"/>
    <property type="molecule type" value="Genomic_DNA"/>
</dbReference>
<keyword evidence="2" id="KW-0472">Membrane</keyword>
<dbReference type="GeneID" id="301334136"/>
<gene>
    <name evidence="3" type="ORF">STRNI_004978</name>
</gene>
<feature type="compositionally biased region" description="Pro residues" evidence="1">
    <location>
        <begin position="25"/>
        <end position="41"/>
    </location>
</feature>
<evidence type="ECO:0000256" key="1">
    <source>
        <dbReference type="SAM" id="MobiDB-lite"/>
    </source>
</evidence>
<reference evidence="3 4" key="1">
    <citation type="submission" date="2022-12" db="EMBL/GenBank/DDBJ databases">
        <authorList>
            <person name="Ruckert C."/>
            <person name="Busche T."/>
            <person name="Kalinowski J."/>
            <person name="Wittmann C."/>
        </authorList>
    </citation>
    <scope>NUCLEOTIDE SEQUENCE [LARGE SCALE GENOMIC DNA]</scope>
    <source>
        <strain evidence="3 4">DSM 40276</strain>
    </source>
</reference>
<feature type="region of interest" description="Disordered" evidence="1">
    <location>
        <begin position="20"/>
        <end position="51"/>
    </location>
</feature>
<proteinExistence type="predicted"/>
<evidence type="ECO:0000256" key="2">
    <source>
        <dbReference type="SAM" id="Phobius"/>
    </source>
</evidence>
<dbReference type="RefSeq" id="WP_277412029.1">
    <property type="nucleotide sequence ID" value="NZ_CP114203.1"/>
</dbReference>
<dbReference type="Proteomes" id="UP001210169">
    <property type="component" value="Chromosome"/>
</dbReference>
<evidence type="ECO:0000313" key="3">
    <source>
        <dbReference type="EMBL" id="WAU06472.1"/>
    </source>
</evidence>
<keyword evidence="4" id="KW-1185">Reference proteome</keyword>
<protein>
    <submittedName>
        <fullName evidence="3">Uncharacterized protein</fullName>
    </submittedName>
</protein>
<feature type="transmembrane region" description="Helical" evidence="2">
    <location>
        <begin position="60"/>
        <end position="81"/>
    </location>
</feature>
<organism evidence="3 4">
    <name type="scientific">Streptomyces nigrescens</name>
    <dbReference type="NCBI Taxonomy" id="1920"/>
    <lineage>
        <taxon>Bacteria</taxon>
        <taxon>Bacillati</taxon>
        <taxon>Actinomycetota</taxon>
        <taxon>Actinomycetes</taxon>
        <taxon>Kitasatosporales</taxon>
        <taxon>Streptomycetaceae</taxon>
        <taxon>Streptomyces</taxon>
    </lineage>
</organism>
<sequence>MLRTSPAPLVADLADASDLAGPDLLSPPLPAPPPCEVPHFPPVRAGGGRHRWGRTARQRLLAAGLAMTAAALAGGASYGAVRDAPAPGCPSATAPGGR</sequence>
<keyword evidence="2" id="KW-1133">Transmembrane helix</keyword>
<evidence type="ECO:0000313" key="4">
    <source>
        <dbReference type="Proteomes" id="UP001210169"/>
    </source>
</evidence>